<reference evidence="1 2" key="1">
    <citation type="journal article" date="2018" name="Sci. Rep.">
        <title>Genome Features and Biochemical Characteristics of a Robust, Fast Growing and Naturally Transformable Cyanobacterium Synechococcus elongatus PCC 11801 Isolated from India.</title>
        <authorList>
            <person name="Jaiswal D."/>
            <person name="Sengupta A."/>
            <person name="Sohoni S."/>
            <person name="Sengupta S."/>
            <person name="Phadnavis A.G."/>
            <person name="Pakrasi H.B."/>
            <person name="Wangikar P.P."/>
        </authorList>
    </citation>
    <scope>NUCLEOTIDE SEQUENCE [LARGE SCALE GENOMIC DNA]</scope>
    <source>
        <strain evidence="1 2">PCC 11801</strain>
    </source>
</reference>
<dbReference type="RefSeq" id="WP_208673900.1">
    <property type="nucleotide sequence ID" value="NZ_CP030139.2"/>
</dbReference>
<protein>
    <submittedName>
        <fullName evidence="1">Uncharacterized protein</fullName>
    </submittedName>
</protein>
<dbReference type="Proteomes" id="UP000267249">
    <property type="component" value="Chromosome"/>
</dbReference>
<gene>
    <name evidence="1" type="ORF">DOP62_11605</name>
</gene>
<dbReference type="AlphaFoldDB" id="A0AAN1UV53"/>
<sequence>MTARDFLRDVRQFFPSAGLRTASPRQHAAYCREHEAFICYNFETQRWLVETAYDYIFEAELAKAVSQMTTRRQGALALV</sequence>
<evidence type="ECO:0000313" key="1">
    <source>
        <dbReference type="EMBL" id="AZB73275.1"/>
    </source>
</evidence>
<dbReference type="EMBL" id="CP030139">
    <property type="protein sequence ID" value="AZB73275.1"/>
    <property type="molecule type" value="Genomic_DNA"/>
</dbReference>
<organism evidence="1 2">
    <name type="scientific">Synechococcus elongatus PCC 11801</name>
    <dbReference type="NCBI Taxonomy" id="2219813"/>
    <lineage>
        <taxon>Bacteria</taxon>
        <taxon>Bacillati</taxon>
        <taxon>Cyanobacteriota</taxon>
        <taxon>Cyanophyceae</taxon>
        <taxon>Synechococcales</taxon>
        <taxon>Synechococcaceae</taxon>
        <taxon>Synechococcus</taxon>
    </lineage>
</organism>
<name>A0AAN1UV53_SYNEL</name>
<proteinExistence type="predicted"/>
<accession>A0AAN1UV53</accession>
<evidence type="ECO:0000313" key="2">
    <source>
        <dbReference type="Proteomes" id="UP000267249"/>
    </source>
</evidence>